<dbReference type="GO" id="GO:0016491">
    <property type="term" value="F:oxidoreductase activity"/>
    <property type="evidence" value="ECO:0007669"/>
    <property type="project" value="UniProtKB-KW"/>
</dbReference>
<dbReference type="PANTHER" id="PTHR43401">
    <property type="entry name" value="L-THREONINE 3-DEHYDROGENASE"/>
    <property type="match status" value="1"/>
</dbReference>
<dbReference type="STRING" id="224999.GCA_001485475_01945"/>
<feature type="domain" description="Alcohol dehydrogenase-like C-terminal" evidence="5">
    <location>
        <begin position="183"/>
        <end position="288"/>
    </location>
</feature>
<dbReference type="PANTHER" id="PTHR43401:SF2">
    <property type="entry name" value="L-THREONINE 3-DEHYDROGENASE"/>
    <property type="match status" value="1"/>
</dbReference>
<dbReference type="InterPro" id="IPR050129">
    <property type="entry name" value="Zn_alcohol_dh"/>
</dbReference>
<organism evidence="7">
    <name type="scientific">Tepidanaerobacter syntrophicus</name>
    <dbReference type="NCBI Taxonomy" id="224999"/>
    <lineage>
        <taxon>Bacteria</taxon>
        <taxon>Bacillati</taxon>
        <taxon>Bacillota</taxon>
        <taxon>Clostridia</taxon>
        <taxon>Thermosediminibacterales</taxon>
        <taxon>Tepidanaerobacteraceae</taxon>
        <taxon>Tepidanaerobacter</taxon>
    </lineage>
</organism>
<dbReference type="RefSeq" id="WP_059033547.1">
    <property type="nucleotide sequence ID" value="NZ_DF977003.1"/>
</dbReference>
<dbReference type="PROSITE" id="PS00059">
    <property type="entry name" value="ADH_ZINC"/>
    <property type="match status" value="1"/>
</dbReference>
<dbReference type="SUPFAM" id="SSF51735">
    <property type="entry name" value="NAD(P)-binding Rossmann-fold domains"/>
    <property type="match status" value="1"/>
</dbReference>
<dbReference type="Pfam" id="PF00107">
    <property type="entry name" value="ADH_zinc_N"/>
    <property type="match status" value="1"/>
</dbReference>
<feature type="domain" description="Alcohol dehydrogenase-like N-terminal" evidence="6">
    <location>
        <begin position="23"/>
        <end position="143"/>
    </location>
</feature>
<protein>
    <submittedName>
        <fullName evidence="7">Meso-butanediol dehydrogenase</fullName>
    </submittedName>
</protein>
<dbReference type="InterPro" id="IPR036291">
    <property type="entry name" value="NAD(P)-bd_dom_sf"/>
</dbReference>
<reference evidence="7" key="1">
    <citation type="journal article" date="2016" name="Genome Announc.">
        <title>Draft Genome Sequence of the Syntrophic Lactate-Degrading Bacterium Tepidanaerobacter syntrophicus JLT.</title>
        <authorList>
            <person name="Matsuura N."/>
            <person name="Ohashi A."/>
            <person name="Tourlousse D.M."/>
            <person name="Sekiguchi Y."/>
        </authorList>
    </citation>
    <scope>NUCLEOTIDE SEQUENCE [LARGE SCALE GENOMIC DNA]</scope>
    <source>
        <strain evidence="7">JL</strain>
    </source>
</reference>
<dbReference type="AlphaFoldDB" id="A0A0U9HGH8"/>
<evidence type="ECO:0000313" key="7">
    <source>
        <dbReference type="EMBL" id="GAQ25909.1"/>
    </source>
</evidence>
<dbReference type="InterPro" id="IPR011032">
    <property type="entry name" value="GroES-like_sf"/>
</dbReference>
<dbReference type="Pfam" id="PF08240">
    <property type="entry name" value="ADH_N"/>
    <property type="match status" value="1"/>
</dbReference>
<keyword evidence="2 4" id="KW-0862">Zinc</keyword>
<dbReference type="EMBL" id="DF977003">
    <property type="protein sequence ID" value="GAQ25909.1"/>
    <property type="molecule type" value="Genomic_DNA"/>
</dbReference>
<evidence type="ECO:0000256" key="1">
    <source>
        <dbReference type="ARBA" id="ARBA00022723"/>
    </source>
</evidence>
<name>A0A0U9HGH8_9FIRM</name>
<accession>A0A0U9HGH8</accession>
<dbReference type="InterPro" id="IPR013149">
    <property type="entry name" value="ADH-like_C"/>
</dbReference>
<evidence type="ECO:0000313" key="8">
    <source>
        <dbReference type="Proteomes" id="UP000062160"/>
    </source>
</evidence>
<evidence type="ECO:0000256" key="2">
    <source>
        <dbReference type="ARBA" id="ARBA00022833"/>
    </source>
</evidence>
<evidence type="ECO:0000259" key="6">
    <source>
        <dbReference type="Pfam" id="PF08240"/>
    </source>
</evidence>
<evidence type="ECO:0000256" key="3">
    <source>
        <dbReference type="ARBA" id="ARBA00023002"/>
    </source>
</evidence>
<keyword evidence="8" id="KW-1185">Reference proteome</keyword>
<keyword evidence="3" id="KW-0560">Oxidoreductase</keyword>
<sequence>MKAAVWHGHKDVRVEEMPEPEAKPGYVKIKVAWAGICGTDRHEYVGPNFIPVKTPHRLTGRTAPLIMGHEFSGVIVDVGEGVTNWKKGDRVTANGTLSCGQCPMCRAGRENICSKLGFLGVSTDGAFAEYVIVEQKRLFKIPDNVSLKDAVLCEPLACGLHAVNIMNFDFDGTTVVVSGDGIIGLSAAIACKQAGAKNVIISGVGTFKKSLTDEIGLKHVDITQENLLDVVKQETDSWMADAAFECVGVESSLHSAIKSTRPAASVMVMGVFEKPPVFPMNDFQEGERILYTSQAHINEIGICLDNMSKGKYPYIEKMITGVVDLDDIVEGGFEEMNRHPNDNIKVLVCIAGDQLA</sequence>
<dbReference type="InterPro" id="IPR013154">
    <property type="entry name" value="ADH-like_N"/>
</dbReference>
<evidence type="ECO:0000259" key="5">
    <source>
        <dbReference type="Pfam" id="PF00107"/>
    </source>
</evidence>
<gene>
    <name evidence="7" type="ORF">TSYNT_9159</name>
</gene>
<keyword evidence="1 4" id="KW-0479">Metal-binding</keyword>
<dbReference type="Proteomes" id="UP000062160">
    <property type="component" value="Unassembled WGS sequence"/>
</dbReference>
<proteinExistence type="inferred from homology"/>
<comment type="cofactor">
    <cofactor evidence="4">
        <name>Zn(2+)</name>
        <dbReference type="ChEBI" id="CHEBI:29105"/>
    </cofactor>
</comment>
<dbReference type="Gene3D" id="3.40.50.720">
    <property type="entry name" value="NAD(P)-binding Rossmann-like Domain"/>
    <property type="match status" value="1"/>
</dbReference>
<comment type="similarity">
    <text evidence="4">Belongs to the zinc-containing alcohol dehydrogenase family.</text>
</comment>
<dbReference type="InterPro" id="IPR002328">
    <property type="entry name" value="ADH_Zn_CS"/>
</dbReference>
<dbReference type="SUPFAM" id="SSF50129">
    <property type="entry name" value="GroES-like"/>
    <property type="match status" value="1"/>
</dbReference>
<dbReference type="Gene3D" id="3.90.180.10">
    <property type="entry name" value="Medium-chain alcohol dehydrogenases, catalytic domain"/>
    <property type="match status" value="1"/>
</dbReference>
<dbReference type="GO" id="GO:0008270">
    <property type="term" value="F:zinc ion binding"/>
    <property type="evidence" value="ECO:0007669"/>
    <property type="project" value="InterPro"/>
</dbReference>
<evidence type="ECO:0000256" key="4">
    <source>
        <dbReference type="RuleBase" id="RU361277"/>
    </source>
</evidence>
<dbReference type="OrthoDB" id="9777057at2"/>